<accession>A0AAD7YNF0</accession>
<dbReference type="InterPro" id="IPR036846">
    <property type="entry name" value="GM2-AP_sf"/>
</dbReference>
<feature type="signal peptide" evidence="2">
    <location>
        <begin position="1"/>
        <end position="25"/>
    </location>
</feature>
<evidence type="ECO:0000313" key="4">
    <source>
        <dbReference type="Proteomes" id="UP001231518"/>
    </source>
</evidence>
<evidence type="ECO:0000256" key="1">
    <source>
        <dbReference type="ARBA" id="ARBA00022729"/>
    </source>
</evidence>
<dbReference type="Gene3D" id="2.70.220.10">
    <property type="entry name" value="Ganglioside GM2 activator"/>
    <property type="match status" value="1"/>
</dbReference>
<keyword evidence="1 2" id="KW-0732">Signal</keyword>
<sequence length="192" mass="21494">MTYGAGVMKIPILFLFTSVFLRTNCDVFYVPKITDRVFGCDNFDNDFLDCDGLKLGSEKGEEGDDAAKLSGSIVTSKDIESMYDVEIDIWKILDLADEYMYNTRVNFCSSLDNADAPWAPIVEKLNISGCPVPISTFEVHGLTISLDSMKDVMCHDFCGEYLIQMAFMDGADKISCHVIQICIVEENDEDEK</sequence>
<evidence type="ECO:0000313" key="3">
    <source>
        <dbReference type="EMBL" id="KAJ8721369.1"/>
    </source>
</evidence>
<reference evidence="3" key="1">
    <citation type="submission" date="2023-03" db="EMBL/GenBank/DDBJ databases">
        <title>Chromosome-level genomes of two armyworms, Mythimna separata and Mythimna loreyi, provide insights into the biosynthesis and reception of sex pheromones.</title>
        <authorList>
            <person name="Zhao H."/>
        </authorList>
    </citation>
    <scope>NUCLEOTIDE SEQUENCE</scope>
    <source>
        <strain evidence="3">BeijingLab</strain>
        <tissue evidence="3">Pupa</tissue>
    </source>
</reference>
<feature type="chain" id="PRO_5041998554" evidence="2">
    <location>
        <begin position="26"/>
        <end position="192"/>
    </location>
</feature>
<dbReference type="AlphaFoldDB" id="A0AAD7YNF0"/>
<dbReference type="SUPFAM" id="SSF63707">
    <property type="entry name" value="Ganglioside M2 (gm2) activator"/>
    <property type="match status" value="1"/>
</dbReference>
<keyword evidence="4" id="KW-1185">Reference proteome</keyword>
<gene>
    <name evidence="3" type="ORF">PYW07_002144</name>
</gene>
<name>A0AAD7YNF0_MYTSE</name>
<dbReference type="Proteomes" id="UP001231518">
    <property type="component" value="Chromosome 12"/>
</dbReference>
<dbReference type="EMBL" id="JARGEI010000013">
    <property type="protein sequence ID" value="KAJ8721369.1"/>
    <property type="molecule type" value="Genomic_DNA"/>
</dbReference>
<protein>
    <submittedName>
        <fullName evidence="3">Uncharacterized protein</fullName>
    </submittedName>
</protein>
<evidence type="ECO:0000256" key="2">
    <source>
        <dbReference type="SAM" id="SignalP"/>
    </source>
</evidence>
<organism evidence="3 4">
    <name type="scientific">Mythimna separata</name>
    <name type="common">Oriental armyworm</name>
    <name type="synonym">Pseudaletia separata</name>
    <dbReference type="NCBI Taxonomy" id="271217"/>
    <lineage>
        <taxon>Eukaryota</taxon>
        <taxon>Metazoa</taxon>
        <taxon>Ecdysozoa</taxon>
        <taxon>Arthropoda</taxon>
        <taxon>Hexapoda</taxon>
        <taxon>Insecta</taxon>
        <taxon>Pterygota</taxon>
        <taxon>Neoptera</taxon>
        <taxon>Endopterygota</taxon>
        <taxon>Lepidoptera</taxon>
        <taxon>Glossata</taxon>
        <taxon>Ditrysia</taxon>
        <taxon>Noctuoidea</taxon>
        <taxon>Noctuidae</taxon>
        <taxon>Noctuinae</taxon>
        <taxon>Hadenini</taxon>
        <taxon>Mythimna</taxon>
    </lineage>
</organism>
<proteinExistence type="predicted"/>
<comment type="caution">
    <text evidence="3">The sequence shown here is derived from an EMBL/GenBank/DDBJ whole genome shotgun (WGS) entry which is preliminary data.</text>
</comment>